<dbReference type="SUPFAM" id="SSF53167">
    <property type="entry name" value="Purine and uridine phosphorylases"/>
    <property type="match status" value="1"/>
</dbReference>
<comment type="caution">
    <text evidence="3">The sequence shown here is derived from an EMBL/GenBank/DDBJ whole genome shotgun (WGS) entry which is preliminary data.</text>
</comment>
<dbReference type="InterPro" id="IPR000845">
    <property type="entry name" value="Nucleoside_phosphorylase_d"/>
</dbReference>
<accession>A0ABS5YYB1</accession>
<feature type="transmembrane region" description="Helical" evidence="1">
    <location>
        <begin position="269"/>
        <end position="290"/>
    </location>
</feature>
<sequence length="473" mass="49260">MDSAAQVVVLTAKQVEYDAIRSHLRDLRRHSDSAGTQFEVGTLEGTSARVAIVEVGPGNVGAALMASSAISTFQPRALLFVGVAGALTDLDVGAVVVATKVYAYDGGREQDDGYAARPQAFDADHELLQRARFVARTFHLRPGAPVVEFGAVAAGDVVLDSRTTLLAQKLRRHYNDASAIEMESAGMARAAGMGRVGVLTIRGISDRADGGKAEADAAGSQQVAATNAAAFAAALIADYLSSPTPTPTSPPPVTAIKARASRGGLPVRVLVAIAAATLVAIAVLVVIHFAGDDGKPPAVAACDYKMNDPGVVEVKPGAATPGSMTLCPALLNNGVPLTKAFTVAGRFGGPAENYRDLVVVGRADPKVCDVYGNRPVPGYFYQASLRVDPDGHWSFRDGVGYDEAVTLARDYQFVTGTADVLAAIRSDRSRFAEQNNGDDGYTGMAELPADARVVATFRQPSGTYEGKGPAPCK</sequence>
<feature type="domain" description="Nucleoside phosphorylase" evidence="2">
    <location>
        <begin position="7"/>
        <end position="236"/>
    </location>
</feature>
<keyword evidence="1" id="KW-0812">Transmembrane</keyword>
<dbReference type="Pfam" id="PF01048">
    <property type="entry name" value="PNP_UDP_1"/>
    <property type="match status" value="1"/>
</dbReference>
<dbReference type="CDD" id="cd09008">
    <property type="entry name" value="MTAN"/>
    <property type="match status" value="1"/>
</dbReference>
<protein>
    <submittedName>
        <fullName evidence="3">5'-methylthioadenosine/S-adenosylhomocysteine nucleosidase</fullName>
    </submittedName>
</protein>
<evidence type="ECO:0000256" key="1">
    <source>
        <dbReference type="SAM" id="Phobius"/>
    </source>
</evidence>
<reference evidence="3 4" key="1">
    <citation type="submission" date="2021-06" db="EMBL/GenBank/DDBJ databases">
        <title>Actinoplanes lichenicola sp. nov., and Actinoplanes ovalisporus sp. nov., isolated from lichen in Thailand.</title>
        <authorList>
            <person name="Saeng-In P."/>
            <person name="Kanchanasin P."/>
            <person name="Yuki M."/>
            <person name="Kudo T."/>
            <person name="Ohkuma M."/>
            <person name="Phongsopitanun W."/>
            <person name="Tanasupawat S."/>
        </authorList>
    </citation>
    <scope>NUCLEOTIDE SEQUENCE [LARGE SCALE GENOMIC DNA]</scope>
    <source>
        <strain evidence="3 4">NBRC 110975</strain>
    </source>
</reference>
<name>A0ABS5YYB1_9ACTN</name>
<evidence type="ECO:0000259" key="2">
    <source>
        <dbReference type="Pfam" id="PF01048"/>
    </source>
</evidence>
<dbReference type="PANTHER" id="PTHR46832">
    <property type="entry name" value="5'-METHYLTHIOADENOSINE/S-ADENOSYLHOMOCYSTEINE NUCLEOSIDASE"/>
    <property type="match status" value="1"/>
</dbReference>
<evidence type="ECO:0000313" key="3">
    <source>
        <dbReference type="EMBL" id="MBU2668426.1"/>
    </source>
</evidence>
<organism evidence="3 4">
    <name type="scientific">Paractinoplanes bogorensis</name>
    <dbReference type="NCBI Taxonomy" id="1610840"/>
    <lineage>
        <taxon>Bacteria</taxon>
        <taxon>Bacillati</taxon>
        <taxon>Actinomycetota</taxon>
        <taxon>Actinomycetes</taxon>
        <taxon>Micromonosporales</taxon>
        <taxon>Micromonosporaceae</taxon>
        <taxon>Paractinoplanes</taxon>
    </lineage>
</organism>
<gene>
    <name evidence="3" type="ORF">KOI35_33430</name>
</gene>
<keyword evidence="4" id="KW-1185">Reference proteome</keyword>
<dbReference type="Gene3D" id="3.40.50.1580">
    <property type="entry name" value="Nucleoside phosphorylase domain"/>
    <property type="match status" value="1"/>
</dbReference>
<proteinExistence type="predicted"/>
<dbReference type="RefSeq" id="WP_215792683.1">
    <property type="nucleotide sequence ID" value="NZ_JAHKKG010000011.1"/>
</dbReference>
<dbReference type="Proteomes" id="UP001519654">
    <property type="component" value="Unassembled WGS sequence"/>
</dbReference>
<keyword evidence="1" id="KW-0472">Membrane</keyword>
<keyword evidence="1" id="KW-1133">Transmembrane helix</keyword>
<evidence type="ECO:0000313" key="4">
    <source>
        <dbReference type="Proteomes" id="UP001519654"/>
    </source>
</evidence>
<dbReference type="EMBL" id="JAHKKG010000011">
    <property type="protein sequence ID" value="MBU2668426.1"/>
    <property type="molecule type" value="Genomic_DNA"/>
</dbReference>
<dbReference type="PANTHER" id="PTHR46832:SF1">
    <property type="entry name" value="5'-METHYLTHIOADENOSINE_S-ADENOSYLHOMOCYSTEINE NUCLEOSIDASE"/>
    <property type="match status" value="1"/>
</dbReference>
<dbReference type="InterPro" id="IPR035994">
    <property type="entry name" value="Nucleoside_phosphorylase_sf"/>
</dbReference>